<dbReference type="GO" id="GO:0016018">
    <property type="term" value="F:cyclosporin A binding"/>
    <property type="evidence" value="ECO:0007669"/>
    <property type="project" value="TreeGrafter"/>
</dbReference>
<evidence type="ECO:0000256" key="1">
    <source>
        <dbReference type="ARBA" id="ARBA00007365"/>
    </source>
</evidence>
<feature type="region of interest" description="Disordered" evidence="2">
    <location>
        <begin position="198"/>
        <end position="240"/>
    </location>
</feature>
<name>A0A5J5C470_9ASTE</name>
<feature type="compositionally biased region" description="Low complexity" evidence="2">
    <location>
        <begin position="374"/>
        <end position="398"/>
    </location>
</feature>
<comment type="similarity">
    <text evidence="1">Belongs to the cyclophilin-type PPIase family.</text>
</comment>
<gene>
    <name evidence="4" type="ORF">F0562_000386</name>
</gene>
<dbReference type="PANTHER" id="PTHR11071">
    <property type="entry name" value="PEPTIDYL-PROLYL CIS-TRANS ISOMERASE"/>
    <property type="match status" value="1"/>
</dbReference>
<reference evidence="4 5" key="1">
    <citation type="submission" date="2019-09" db="EMBL/GenBank/DDBJ databases">
        <title>A chromosome-level genome assembly of the Chinese tupelo Nyssa sinensis.</title>
        <authorList>
            <person name="Yang X."/>
            <person name="Kang M."/>
            <person name="Yang Y."/>
            <person name="Xiong H."/>
            <person name="Wang M."/>
            <person name="Zhang Z."/>
            <person name="Wang Z."/>
            <person name="Wu H."/>
            <person name="Ma T."/>
            <person name="Liu J."/>
            <person name="Xi Z."/>
        </authorList>
    </citation>
    <scope>NUCLEOTIDE SEQUENCE [LARGE SCALE GENOMIC DNA]</scope>
    <source>
        <strain evidence="4">J267</strain>
        <tissue evidence="4">Leaf</tissue>
    </source>
</reference>
<dbReference type="EMBL" id="CM018031">
    <property type="protein sequence ID" value="KAA8548702.1"/>
    <property type="molecule type" value="Genomic_DNA"/>
</dbReference>
<dbReference type="AlphaFoldDB" id="A0A5J5C470"/>
<evidence type="ECO:0000256" key="2">
    <source>
        <dbReference type="SAM" id="MobiDB-lite"/>
    </source>
</evidence>
<feature type="compositionally biased region" description="Basic and acidic residues" evidence="2">
    <location>
        <begin position="326"/>
        <end position="343"/>
    </location>
</feature>
<accession>A0A5J5C470</accession>
<protein>
    <recommendedName>
        <fullName evidence="3">PPIase cyclophilin-type domain-containing protein</fullName>
    </recommendedName>
</protein>
<evidence type="ECO:0000313" key="4">
    <source>
        <dbReference type="EMBL" id="KAA8548702.1"/>
    </source>
</evidence>
<keyword evidence="5" id="KW-1185">Reference proteome</keyword>
<sequence length="476" mass="54946">MLFLRQQRIFEHFAQVRKAIGDFTRKALDYKGSPFHRITKGYIAEGGDFSKENGTGGESIYGETFKDENFILNHDGRGILSMLNEGPNTNGSQFFITFSAQPKLNGYYVTNFFSSDFKYNTLPFLDFFSVFFLIFLLGEFRMTCSHFGRHHVVFGKVVKGMGVVDSIEEVGSTDDGVPKCPVIIEDCGELSPSDIVNAVGKEDSKSSSPRRHRKKKKLKSRSKHHGKRRKISKKRHLSYDNYGYSSRSEYETESSSSFSSLLKSYLHERRQKKRKSKRGNKKHGKRRKRSKKCHSSDDNSGYSSRSEYESDSLPLVSKSDRKHRGEKRDSKRNQASPSDHENVVSDLKGNKLKIAGDRSPKRQESGWERPRISPPRSFIPSASHVNRYQPRNRNYNRYSPRRHFQSSPGDGNPCRWQSRTSNRSFAQSPYQSHGHDRDPNQSPHQTLNRVHGRPIMRGEPTITIWYPWRLCRGYHE</sequence>
<dbReference type="PRINTS" id="PR00153">
    <property type="entry name" value="CSAPPISMRASE"/>
</dbReference>
<dbReference type="InterPro" id="IPR002130">
    <property type="entry name" value="Cyclophilin-type_PPIase_dom"/>
</dbReference>
<proteinExistence type="inferred from homology"/>
<dbReference type="PANTHER" id="PTHR11071:SF447">
    <property type="entry name" value="PEPTIDYL-PROLYL CIS-TRANS ISOMERASE CYP63"/>
    <property type="match status" value="1"/>
</dbReference>
<dbReference type="Pfam" id="PF00160">
    <property type="entry name" value="Pro_isomerase"/>
    <property type="match status" value="2"/>
</dbReference>
<dbReference type="GO" id="GO:0006457">
    <property type="term" value="P:protein folding"/>
    <property type="evidence" value="ECO:0007669"/>
    <property type="project" value="TreeGrafter"/>
</dbReference>
<feature type="region of interest" description="Disordered" evidence="2">
    <location>
        <begin position="267"/>
        <end position="453"/>
    </location>
</feature>
<dbReference type="Gene3D" id="2.40.100.10">
    <property type="entry name" value="Cyclophilin-like"/>
    <property type="match status" value="2"/>
</dbReference>
<feature type="domain" description="PPIase cyclophilin-type" evidence="3">
    <location>
        <begin position="11"/>
        <end position="189"/>
    </location>
</feature>
<dbReference type="GO" id="GO:0003755">
    <property type="term" value="F:peptidyl-prolyl cis-trans isomerase activity"/>
    <property type="evidence" value="ECO:0007669"/>
    <property type="project" value="InterPro"/>
</dbReference>
<dbReference type="SUPFAM" id="SSF50891">
    <property type="entry name" value="Cyclophilin-like"/>
    <property type="match status" value="1"/>
</dbReference>
<feature type="compositionally biased region" description="Polar residues" evidence="2">
    <location>
        <begin position="405"/>
        <end position="431"/>
    </location>
</feature>
<dbReference type="PROSITE" id="PS50072">
    <property type="entry name" value="CSA_PPIASE_2"/>
    <property type="match status" value="1"/>
</dbReference>
<feature type="compositionally biased region" description="Basic and acidic residues" evidence="2">
    <location>
        <begin position="354"/>
        <end position="371"/>
    </location>
</feature>
<feature type="compositionally biased region" description="Basic residues" evidence="2">
    <location>
        <begin position="269"/>
        <end position="293"/>
    </location>
</feature>
<dbReference type="Proteomes" id="UP000325577">
    <property type="component" value="Linkage Group LG0"/>
</dbReference>
<feature type="compositionally biased region" description="Basic residues" evidence="2">
    <location>
        <begin position="208"/>
        <end position="236"/>
    </location>
</feature>
<dbReference type="GO" id="GO:0005737">
    <property type="term" value="C:cytoplasm"/>
    <property type="evidence" value="ECO:0007669"/>
    <property type="project" value="TreeGrafter"/>
</dbReference>
<evidence type="ECO:0000313" key="5">
    <source>
        <dbReference type="Proteomes" id="UP000325577"/>
    </source>
</evidence>
<dbReference type="InterPro" id="IPR029000">
    <property type="entry name" value="Cyclophilin-like_dom_sf"/>
</dbReference>
<evidence type="ECO:0000259" key="3">
    <source>
        <dbReference type="PROSITE" id="PS50072"/>
    </source>
</evidence>
<organism evidence="4 5">
    <name type="scientific">Nyssa sinensis</name>
    <dbReference type="NCBI Taxonomy" id="561372"/>
    <lineage>
        <taxon>Eukaryota</taxon>
        <taxon>Viridiplantae</taxon>
        <taxon>Streptophyta</taxon>
        <taxon>Embryophyta</taxon>
        <taxon>Tracheophyta</taxon>
        <taxon>Spermatophyta</taxon>
        <taxon>Magnoliopsida</taxon>
        <taxon>eudicotyledons</taxon>
        <taxon>Gunneridae</taxon>
        <taxon>Pentapetalae</taxon>
        <taxon>asterids</taxon>
        <taxon>Cornales</taxon>
        <taxon>Nyssaceae</taxon>
        <taxon>Nyssa</taxon>
    </lineage>
</organism>